<dbReference type="AlphaFoldDB" id="A0A2G8RQ83"/>
<accession>A0A2G8RQ83</accession>
<evidence type="ECO:0000313" key="2">
    <source>
        <dbReference type="Proteomes" id="UP000230002"/>
    </source>
</evidence>
<dbReference type="OrthoDB" id="2746967at2759"/>
<reference evidence="1 2" key="1">
    <citation type="journal article" date="2015" name="Sci. Rep.">
        <title>Chromosome-level genome map provides insights into diverse defense mechanisms in the medicinal fungus Ganoderma sinense.</title>
        <authorList>
            <person name="Zhu Y."/>
            <person name="Xu J."/>
            <person name="Sun C."/>
            <person name="Zhou S."/>
            <person name="Xu H."/>
            <person name="Nelson D.R."/>
            <person name="Qian J."/>
            <person name="Song J."/>
            <person name="Luo H."/>
            <person name="Xiang L."/>
            <person name="Li Y."/>
            <person name="Xu Z."/>
            <person name="Ji A."/>
            <person name="Wang L."/>
            <person name="Lu S."/>
            <person name="Hayward A."/>
            <person name="Sun W."/>
            <person name="Li X."/>
            <person name="Schwartz D.C."/>
            <person name="Wang Y."/>
            <person name="Chen S."/>
        </authorList>
    </citation>
    <scope>NUCLEOTIDE SEQUENCE [LARGE SCALE GENOMIC DNA]</scope>
    <source>
        <strain evidence="1 2">ZZ0214-1</strain>
    </source>
</reference>
<keyword evidence="2" id="KW-1185">Reference proteome</keyword>
<proteinExistence type="predicted"/>
<dbReference type="STRING" id="1077348.A0A2G8RQ83"/>
<organism evidence="1 2">
    <name type="scientific">Ganoderma sinense ZZ0214-1</name>
    <dbReference type="NCBI Taxonomy" id="1077348"/>
    <lineage>
        <taxon>Eukaryota</taxon>
        <taxon>Fungi</taxon>
        <taxon>Dikarya</taxon>
        <taxon>Basidiomycota</taxon>
        <taxon>Agaricomycotina</taxon>
        <taxon>Agaricomycetes</taxon>
        <taxon>Polyporales</taxon>
        <taxon>Polyporaceae</taxon>
        <taxon>Ganoderma</taxon>
    </lineage>
</organism>
<comment type="caution">
    <text evidence="1">The sequence shown here is derived from an EMBL/GenBank/DDBJ whole genome shotgun (WGS) entry which is preliminary data.</text>
</comment>
<name>A0A2G8RQ83_9APHY</name>
<sequence length="617" mass="71180">MQQHYQQHVMPYETDRDRQEREVRAAEAKSFQKPTLCTRVYLWTRVINDDPCCLPSERLFWNRCEVSGGTAATSWANYPNSQKDYDEFADEWHIHPPQTSGHYAEDDERWLDYFSYKASMQQHYQQHVMPYETDRDRQEREVRAAEAKSFQKPTLCTRVYLWTRVIDDDPCCLPSERLFWNRCEVSGGTAATSWANYPNSQKDYDEFADEWHIHPPQTSGHYAEDDERWLDECDASLITANGATYDPLDCPADVTALKLMQASVTCFDPPIPLFEELAYYHYGITACSGELLDSTANKYQGDMITKSFLLTNVERIGLENITKSTSAFLHGWKLGKNSIPPPLIWDIHPKSPCWLGNKPHPTIHIKEVELDKRTKFRRMFYHVEYKNNDLGWRLFVKDPVTALELYRSTTFINTSHAIAFLVLRGAAFHTLFLPSPQEESQLMSQPPAKPCLSNHSSRLRMRAAIMQGGIVWRIAMEVLAPDAIHLVMAGPSSLVTVHGKAFYQDAGLPYFDDCLTGDEEDFVCAKHNAGNQFKNYSWFPLRNAWEAGSLYHGQWSTRAEQWFRHHMEDILSGKAYPRDAATWKAHMGMIKQHSKPVQGRICDQSAAFLQLQPFTMQ</sequence>
<dbReference type="EMBL" id="AYKW01000067">
    <property type="protein sequence ID" value="PIL23667.1"/>
    <property type="molecule type" value="Genomic_DNA"/>
</dbReference>
<evidence type="ECO:0000313" key="1">
    <source>
        <dbReference type="EMBL" id="PIL23667.1"/>
    </source>
</evidence>
<dbReference type="Proteomes" id="UP000230002">
    <property type="component" value="Unassembled WGS sequence"/>
</dbReference>
<protein>
    <submittedName>
        <fullName evidence="1">Uncharacterized protein</fullName>
    </submittedName>
</protein>
<gene>
    <name evidence="1" type="ORF">GSI_13416</name>
</gene>